<feature type="compositionally biased region" description="Low complexity" evidence="1">
    <location>
        <begin position="50"/>
        <end position="83"/>
    </location>
</feature>
<reference evidence="2" key="1">
    <citation type="submission" date="2024-04" db="EMBL/GenBank/DDBJ databases">
        <authorList>
            <person name="Roder T."/>
            <person name="Oberhansli S."/>
            <person name="Kreuzer M."/>
        </authorList>
    </citation>
    <scope>NUCLEOTIDE SEQUENCE</scope>
    <source>
        <strain evidence="2">LWS13-1.2</strain>
    </source>
</reference>
<feature type="region of interest" description="Disordered" evidence="1">
    <location>
        <begin position="50"/>
        <end position="178"/>
    </location>
</feature>
<gene>
    <name evidence="2" type="ORF">MRBLWS13_002411</name>
</gene>
<feature type="compositionally biased region" description="Low complexity" evidence="1">
    <location>
        <begin position="157"/>
        <end position="173"/>
    </location>
</feature>
<feature type="compositionally biased region" description="Low complexity" evidence="1">
    <location>
        <begin position="106"/>
        <end position="120"/>
    </location>
</feature>
<dbReference type="EMBL" id="CP151632">
    <property type="protein sequence ID" value="WZO34746.1"/>
    <property type="molecule type" value="Genomic_DNA"/>
</dbReference>
<feature type="compositionally biased region" description="Low complexity" evidence="1">
    <location>
        <begin position="128"/>
        <end position="149"/>
    </location>
</feature>
<accession>A0AAU6SCZ9</accession>
<name>A0AAU6SCZ9_9MICO</name>
<proteinExistence type="predicted"/>
<dbReference type="RefSeq" id="WP_349425622.1">
    <property type="nucleotide sequence ID" value="NZ_CP151632.1"/>
</dbReference>
<sequence>MSTPTDLPLDELRALQARAYGRDADIHSDPAALARLHELEAMASAARAGSTAPAADAAPGMESATRVETAAGGAPADIGADGASRASAPGAAVRQPTLPGEGGAGTDAAAGAHRAATASAEPAPGSDAPTPMAGAATPPGAIAGAGVRRGVSEAADADAGPATTDPGGDDAPASDMSAEAPVRPWWRRIPVLWAASVVAALLIGAGLSTWIQNIEEGGVAVLSEDAEAEWPDESFGVRPSGGRVFDDFHGLRVLSLRQSVVPGSSQTCLYILTPPDGFGAGSCAAGSYPASASLEVVQSSPEKLRERFPLGTSLQFVLEGPNVRVYAREPSIVEPTP</sequence>
<evidence type="ECO:0000313" key="2">
    <source>
        <dbReference type="EMBL" id="WZO34746.1"/>
    </source>
</evidence>
<organism evidence="2">
    <name type="scientific">Microbacterium sp. LWS13-1.2</name>
    <dbReference type="NCBI Taxonomy" id="3135264"/>
    <lineage>
        <taxon>Bacteria</taxon>
        <taxon>Bacillati</taxon>
        <taxon>Actinomycetota</taxon>
        <taxon>Actinomycetes</taxon>
        <taxon>Micrococcales</taxon>
        <taxon>Microbacteriaceae</taxon>
        <taxon>Microbacterium</taxon>
    </lineage>
</organism>
<dbReference type="AlphaFoldDB" id="A0AAU6SCZ9"/>
<protein>
    <submittedName>
        <fullName evidence="2">Uncharacterized protein</fullName>
    </submittedName>
</protein>
<evidence type="ECO:0000256" key="1">
    <source>
        <dbReference type="SAM" id="MobiDB-lite"/>
    </source>
</evidence>